<gene>
    <name evidence="2" type="ORF">CURHAP_LOCUS51570</name>
</gene>
<keyword evidence="1" id="KW-0472">Membrane</keyword>
<evidence type="ECO:0000313" key="3">
    <source>
        <dbReference type="Proteomes" id="UP000507222"/>
    </source>
</evidence>
<keyword evidence="1" id="KW-1133">Transmembrane helix</keyword>
<keyword evidence="1" id="KW-0812">Transmembrane</keyword>
<evidence type="ECO:0000313" key="2">
    <source>
        <dbReference type="EMBL" id="CAB4291302.1"/>
    </source>
</evidence>
<dbReference type="AlphaFoldDB" id="A0A6J5VTU7"/>
<organism evidence="2 3">
    <name type="scientific">Prunus armeniaca</name>
    <name type="common">Apricot</name>
    <name type="synonym">Armeniaca vulgaris</name>
    <dbReference type="NCBI Taxonomy" id="36596"/>
    <lineage>
        <taxon>Eukaryota</taxon>
        <taxon>Viridiplantae</taxon>
        <taxon>Streptophyta</taxon>
        <taxon>Embryophyta</taxon>
        <taxon>Tracheophyta</taxon>
        <taxon>Spermatophyta</taxon>
        <taxon>Magnoliopsida</taxon>
        <taxon>eudicotyledons</taxon>
        <taxon>Gunneridae</taxon>
        <taxon>Pentapetalae</taxon>
        <taxon>rosids</taxon>
        <taxon>fabids</taxon>
        <taxon>Rosales</taxon>
        <taxon>Rosaceae</taxon>
        <taxon>Amygdaloideae</taxon>
        <taxon>Amygdaleae</taxon>
        <taxon>Prunus</taxon>
    </lineage>
</organism>
<sequence>MAGSVMFQSVCCITPHHTLQDRQRTRRYRSVPVVFAAQSNFLKVVQTVWKVGRDGIEAGTNLVPFQCRDSVPTSIARVSVTVVALALSLFVLKYLLSTVFFVLATMGLVYFTGYEEPEGGGGTTPRDLHATSPSSPYLTSSLSHKITIYQYSQSRNPNLRGDREEKEEVVVKEKWAAWWRLCVA</sequence>
<dbReference type="Proteomes" id="UP000507222">
    <property type="component" value="Unassembled WGS sequence"/>
</dbReference>
<dbReference type="PANTHER" id="PTHR36777:SF2">
    <property type="entry name" value="EXPRESSED PROTEIN"/>
    <property type="match status" value="1"/>
</dbReference>
<reference evidence="2 3" key="1">
    <citation type="submission" date="2020-05" db="EMBL/GenBank/DDBJ databases">
        <authorList>
            <person name="Campoy J."/>
            <person name="Schneeberger K."/>
            <person name="Spophaly S."/>
        </authorList>
    </citation>
    <scope>NUCLEOTIDE SEQUENCE [LARGE SCALE GENOMIC DNA]</scope>
    <source>
        <strain evidence="2">PruArmRojPasFocal</strain>
    </source>
</reference>
<proteinExistence type="predicted"/>
<protein>
    <submittedName>
        <fullName evidence="2">Uncharacterized protein</fullName>
    </submittedName>
</protein>
<evidence type="ECO:0000256" key="1">
    <source>
        <dbReference type="SAM" id="Phobius"/>
    </source>
</evidence>
<dbReference type="PANTHER" id="PTHR36777">
    <property type="entry name" value="EXPRESSED PROTEIN"/>
    <property type="match status" value="1"/>
</dbReference>
<name>A0A6J5VTU7_PRUAR</name>
<dbReference type="EMBL" id="CAEKDK010000008">
    <property type="protein sequence ID" value="CAB4291302.1"/>
    <property type="molecule type" value="Genomic_DNA"/>
</dbReference>
<accession>A0A6J5VTU7</accession>
<feature type="transmembrane region" description="Helical" evidence="1">
    <location>
        <begin position="78"/>
        <end position="111"/>
    </location>
</feature>